<evidence type="ECO:0000259" key="2">
    <source>
        <dbReference type="Pfam" id="PF24883"/>
    </source>
</evidence>
<dbReference type="Gene3D" id="2.130.10.10">
    <property type="entry name" value="YVTN repeat-like/Quinoprotein amine dehydrogenase"/>
    <property type="match status" value="1"/>
</dbReference>
<dbReference type="Gene3D" id="3.40.50.300">
    <property type="entry name" value="P-loop containing nucleotide triphosphate hydrolases"/>
    <property type="match status" value="1"/>
</dbReference>
<dbReference type="SUPFAM" id="SSF82171">
    <property type="entry name" value="DPP6 N-terminal domain-like"/>
    <property type="match status" value="1"/>
</dbReference>
<sequence length="1032" mass="116123">MGSSREEWWYKLSQECAQGAIYDSSERQPHSRCLPGTRADILQDLKELVNNTDRKVIWISGEAGSGKSSIAHTFTDHLRGEGKLAATFFFSRKHAKRTTFKHVLLTIAYQLGLQHHRARDIIARAIADDPALLTLEKSHQDQLEKLVIIPLKDLAATVWRGQLGQSLILDALDEGTADGLSHLKPFIFTIFGLLRNQSLPIHNIIVTSRLWPQIRAAMHNQELRDVVKPLQVEDYDSRQDVDLFLRHSFDLIYNNHALFDFSIPQQWPHPDDFLMLSERAHGRFIFAATIVRLVDQHEPWDRLQLVCSMLRGNVEGIWGDIDHLYTSIMNSVEASVRNEAEHYLRLIVDLAEPLPLDGLRDLFAIDICSLLLPFSALISVPPTASTDVVQIYHTSFRDFLQNGNLGMMGQADVSSEQHHQLSFRCFKTMARLLKRDICGLRDPSFLHEEILGFPQKRDSVPQALVYSCRHWLYHLQLCVPENGMMGAISDFVERRLLHAIEVYAVLGELGTGAQMLRAARDLIMTWSQQPFAQKDLVLHLLHDAWRMTLDFFDPISSSALHIYESALPCCPSQSRIRATYGISEESVVLFEEGLDDQWSCVTREIETKFVNIDATSLSPDGSKIAVLTRLGENEWPLFSVKIWDTTTGRLLTQFEVPFIRTDFLSVHYNGSYLALYRKLSHELSLWHLPSGTPVVLDCFPTERTCPCEAVALSHDGHKMALMSLHDTASGTLLRIRIYRIETVERLLDYSVTLVSLTGFDRESFGIPGTMEFSNKNDLLLLHIGRRIAVFSATSGRALQVDNTRCGAHMLKPCLVIFSPNDDWIIHLTTYTDGGTEVDVFAVKHTTDGSVPDGSLITTNAQSPIQNPLKPLIEPLIYSTGLVGVKVGDRISSICGSSRTLWASEKAEWVGALVHGRHDGIATGTISVLSVRQASQSTNPQRSNVPALHRSWEPGSNLRIYAYDPGDGFHLVSHPTSDPDTTPLMSDKAYWDAPFKHHSFSPKSKVSNLGKELSYSSWNYFLDGDPLPPNQFL</sequence>
<keyword evidence="1" id="KW-0677">Repeat</keyword>
<gene>
    <name evidence="3" type="ORF">CONPUDRAFT_151654</name>
</gene>
<dbReference type="EMBL" id="JH711576">
    <property type="protein sequence ID" value="EIW82580.1"/>
    <property type="molecule type" value="Genomic_DNA"/>
</dbReference>
<dbReference type="Pfam" id="PF24883">
    <property type="entry name" value="NPHP3_N"/>
    <property type="match status" value="1"/>
</dbReference>
<dbReference type="PANTHER" id="PTHR10039:SF17">
    <property type="entry name" value="FUNGAL STAND N-TERMINAL GOODBYE DOMAIN-CONTAINING PROTEIN-RELATED"/>
    <property type="match status" value="1"/>
</dbReference>
<dbReference type="Proteomes" id="UP000053558">
    <property type="component" value="Unassembled WGS sequence"/>
</dbReference>
<dbReference type="OrthoDB" id="5967843at2759"/>
<organism evidence="3 4">
    <name type="scientific">Coniophora puteana (strain RWD-64-598)</name>
    <name type="common">Brown rot fungus</name>
    <dbReference type="NCBI Taxonomy" id="741705"/>
    <lineage>
        <taxon>Eukaryota</taxon>
        <taxon>Fungi</taxon>
        <taxon>Dikarya</taxon>
        <taxon>Basidiomycota</taxon>
        <taxon>Agaricomycotina</taxon>
        <taxon>Agaricomycetes</taxon>
        <taxon>Agaricomycetidae</taxon>
        <taxon>Boletales</taxon>
        <taxon>Coniophorineae</taxon>
        <taxon>Coniophoraceae</taxon>
        <taxon>Coniophora</taxon>
    </lineage>
</organism>
<dbReference type="SUPFAM" id="SSF52540">
    <property type="entry name" value="P-loop containing nucleoside triphosphate hydrolases"/>
    <property type="match status" value="1"/>
</dbReference>
<dbReference type="InterPro" id="IPR056884">
    <property type="entry name" value="NPHP3-like_N"/>
</dbReference>
<dbReference type="AlphaFoldDB" id="A0A5M3MU53"/>
<proteinExistence type="predicted"/>
<evidence type="ECO:0000313" key="3">
    <source>
        <dbReference type="EMBL" id="EIW82580.1"/>
    </source>
</evidence>
<dbReference type="KEGG" id="cput:CONPUDRAFT_151654"/>
<reference evidence="4" key="1">
    <citation type="journal article" date="2012" name="Science">
        <title>The Paleozoic origin of enzymatic lignin decomposition reconstructed from 31 fungal genomes.</title>
        <authorList>
            <person name="Floudas D."/>
            <person name="Binder M."/>
            <person name="Riley R."/>
            <person name="Barry K."/>
            <person name="Blanchette R.A."/>
            <person name="Henrissat B."/>
            <person name="Martinez A.T."/>
            <person name="Otillar R."/>
            <person name="Spatafora J.W."/>
            <person name="Yadav J.S."/>
            <person name="Aerts A."/>
            <person name="Benoit I."/>
            <person name="Boyd A."/>
            <person name="Carlson A."/>
            <person name="Copeland A."/>
            <person name="Coutinho P.M."/>
            <person name="de Vries R.P."/>
            <person name="Ferreira P."/>
            <person name="Findley K."/>
            <person name="Foster B."/>
            <person name="Gaskell J."/>
            <person name="Glotzer D."/>
            <person name="Gorecki P."/>
            <person name="Heitman J."/>
            <person name="Hesse C."/>
            <person name="Hori C."/>
            <person name="Igarashi K."/>
            <person name="Jurgens J.A."/>
            <person name="Kallen N."/>
            <person name="Kersten P."/>
            <person name="Kohler A."/>
            <person name="Kuees U."/>
            <person name="Kumar T.K.A."/>
            <person name="Kuo A."/>
            <person name="LaButti K."/>
            <person name="Larrondo L.F."/>
            <person name="Lindquist E."/>
            <person name="Ling A."/>
            <person name="Lombard V."/>
            <person name="Lucas S."/>
            <person name="Lundell T."/>
            <person name="Martin R."/>
            <person name="McLaughlin D.J."/>
            <person name="Morgenstern I."/>
            <person name="Morin E."/>
            <person name="Murat C."/>
            <person name="Nagy L.G."/>
            <person name="Nolan M."/>
            <person name="Ohm R.A."/>
            <person name="Patyshakuliyeva A."/>
            <person name="Rokas A."/>
            <person name="Ruiz-Duenas F.J."/>
            <person name="Sabat G."/>
            <person name="Salamov A."/>
            <person name="Samejima M."/>
            <person name="Schmutz J."/>
            <person name="Slot J.C."/>
            <person name="St John F."/>
            <person name="Stenlid J."/>
            <person name="Sun H."/>
            <person name="Sun S."/>
            <person name="Syed K."/>
            <person name="Tsang A."/>
            <person name="Wiebenga A."/>
            <person name="Young D."/>
            <person name="Pisabarro A."/>
            <person name="Eastwood D.C."/>
            <person name="Martin F."/>
            <person name="Cullen D."/>
            <person name="Grigoriev I.V."/>
            <person name="Hibbett D.S."/>
        </authorList>
    </citation>
    <scope>NUCLEOTIDE SEQUENCE [LARGE SCALE GENOMIC DNA]</scope>
    <source>
        <strain evidence="4">RWD-64-598 SS2</strain>
    </source>
</reference>
<dbReference type="InterPro" id="IPR015943">
    <property type="entry name" value="WD40/YVTN_repeat-like_dom_sf"/>
</dbReference>
<dbReference type="PANTHER" id="PTHR10039">
    <property type="entry name" value="AMELOGENIN"/>
    <property type="match status" value="1"/>
</dbReference>
<dbReference type="GeneID" id="19202897"/>
<name>A0A5M3MU53_CONPW</name>
<dbReference type="RefSeq" id="XP_007766610.1">
    <property type="nucleotide sequence ID" value="XM_007768420.1"/>
</dbReference>
<evidence type="ECO:0000256" key="1">
    <source>
        <dbReference type="ARBA" id="ARBA00022737"/>
    </source>
</evidence>
<evidence type="ECO:0000313" key="4">
    <source>
        <dbReference type="Proteomes" id="UP000053558"/>
    </source>
</evidence>
<keyword evidence="4" id="KW-1185">Reference proteome</keyword>
<accession>A0A5M3MU53</accession>
<feature type="domain" description="Nephrocystin 3-like N-terminal" evidence="2">
    <location>
        <begin position="45"/>
        <end position="209"/>
    </location>
</feature>
<comment type="caution">
    <text evidence="3">The sequence shown here is derived from an EMBL/GenBank/DDBJ whole genome shotgun (WGS) entry which is preliminary data.</text>
</comment>
<protein>
    <recommendedName>
        <fullName evidence="2">Nephrocystin 3-like N-terminal domain-containing protein</fullName>
    </recommendedName>
</protein>
<dbReference type="InterPro" id="IPR027417">
    <property type="entry name" value="P-loop_NTPase"/>
</dbReference>